<evidence type="ECO:0000313" key="3">
    <source>
        <dbReference type="EMBL" id="CAL1533909.1"/>
    </source>
</evidence>
<dbReference type="EMBL" id="CAXITT010000155">
    <property type="protein sequence ID" value="CAL1533909.1"/>
    <property type="molecule type" value="Genomic_DNA"/>
</dbReference>
<dbReference type="Gene3D" id="2.40.30.130">
    <property type="match status" value="1"/>
</dbReference>
<evidence type="ECO:0000256" key="2">
    <source>
        <dbReference type="ARBA" id="ARBA00022833"/>
    </source>
</evidence>
<proteinExistence type="predicted"/>
<gene>
    <name evidence="3" type="ORF">GSLYS_00007869001</name>
</gene>
<keyword evidence="2" id="KW-0862">Zinc</keyword>
<sequence length="75" mass="8625">MFNNRSWRWQKIIQDKSMSLMCQQNSYLKEFHTRVKSCTPASGTVLLENGKKDKVQGYEVILDDTILFPEGGGQV</sequence>
<evidence type="ECO:0000313" key="4">
    <source>
        <dbReference type="Proteomes" id="UP001497497"/>
    </source>
</evidence>
<dbReference type="AlphaFoldDB" id="A0AAV2HM16"/>
<dbReference type="SUPFAM" id="SSF50447">
    <property type="entry name" value="Translation proteins"/>
    <property type="match status" value="1"/>
</dbReference>
<dbReference type="InterPro" id="IPR009000">
    <property type="entry name" value="Transl_B-barrel_sf"/>
</dbReference>
<evidence type="ECO:0008006" key="5">
    <source>
        <dbReference type="Google" id="ProtNLM"/>
    </source>
</evidence>
<dbReference type="PANTHER" id="PTHR43462:SF1">
    <property type="entry name" value="ALANYL-TRNA EDITING PROTEIN AARSD1"/>
    <property type="match status" value="1"/>
</dbReference>
<keyword evidence="4" id="KW-1185">Reference proteome</keyword>
<evidence type="ECO:0000256" key="1">
    <source>
        <dbReference type="ARBA" id="ARBA00022723"/>
    </source>
</evidence>
<keyword evidence="1" id="KW-0479">Metal-binding</keyword>
<dbReference type="InterPro" id="IPR051335">
    <property type="entry name" value="Alanyl-tRNA_Editing_Enzymes"/>
</dbReference>
<protein>
    <recommendedName>
        <fullName evidence="5">Alanyl-tRNA synthetase class IIc N-terminal domain-containing protein</fullName>
    </recommendedName>
</protein>
<dbReference type="Proteomes" id="UP001497497">
    <property type="component" value="Unassembled WGS sequence"/>
</dbReference>
<dbReference type="GO" id="GO:0046872">
    <property type="term" value="F:metal ion binding"/>
    <property type="evidence" value="ECO:0007669"/>
    <property type="project" value="UniProtKB-KW"/>
</dbReference>
<comment type="caution">
    <text evidence="3">The sequence shown here is derived from an EMBL/GenBank/DDBJ whole genome shotgun (WGS) entry which is preliminary data.</text>
</comment>
<reference evidence="3 4" key="1">
    <citation type="submission" date="2024-04" db="EMBL/GenBank/DDBJ databases">
        <authorList>
            <consortium name="Genoscope - CEA"/>
            <person name="William W."/>
        </authorList>
    </citation>
    <scope>NUCLEOTIDE SEQUENCE [LARGE SCALE GENOMIC DNA]</scope>
</reference>
<dbReference type="PANTHER" id="PTHR43462">
    <property type="entry name" value="ALANYL-TRNA EDITING PROTEIN"/>
    <property type="match status" value="1"/>
</dbReference>
<dbReference type="GO" id="GO:0002196">
    <property type="term" value="F:Ser-tRNA(Ala) deacylase activity"/>
    <property type="evidence" value="ECO:0007669"/>
    <property type="project" value="TreeGrafter"/>
</dbReference>
<accession>A0AAV2HM16</accession>
<name>A0AAV2HM16_LYMST</name>
<organism evidence="3 4">
    <name type="scientific">Lymnaea stagnalis</name>
    <name type="common">Great pond snail</name>
    <name type="synonym">Helix stagnalis</name>
    <dbReference type="NCBI Taxonomy" id="6523"/>
    <lineage>
        <taxon>Eukaryota</taxon>
        <taxon>Metazoa</taxon>
        <taxon>Spiralia</taxon>
        <taxon>Lophotrochozoa</taxon>
        <taxon>Mollusca</taxon>
        <taxon>Gastropoda</taxon>
        <taxon>Heterobranchia</taxon>
        <taxon>Euthyneura</taxon>
        <taxon>Panpulmonata</taxon>
        <taxon>Hygrophila</taxon>
        <taxon>Lymnaeoidea</taxon>
        <taxon>Lymnaeidae</taxon>
        <taxon>Lymnaea</taxon>
    </lineage>
</organism>